<dbReference type="InterPro" id="IPR003578">
    <property type="entry name" value="Small_GTPase_Rho"/>
</dbReference>
<evidence type="ECO:0000256" key="2">
    <source>
        <dbReference type="ARBA" id="ARBA00023134"/>
    </source>
</evidence>
<dbReference type="InterPro" id="IPR001806">
    <property type="entry name" value="Small_GTPase"/>
</dbReference>
<reference evidence="3 4" key="1">
    <citation type="submission" date="2018-10" db="EMBL/GenBank/DDBJ databases">
        <title>Draft genome sequence of the microsporidian Tubulinosema ratisbonensis.</title>
        <authorList>
            <person name="Polonais V."/>
            <person name="Peyretaillade E."/>
            <person name="Niehus S."/>
            <person name="Wawrzyniak I."/>
            <person name="Franchet A."/>
            <person name="Gaspin C."/>
            <person name="Reichstadt M."/>
            <person name="Belser C."/>
            <person name="Labadie K."/>
            <person name="Delbac F."/>
            <person name="Ferrandon D."/>
        </authorList>
    </citation>
    <scope>NUCLEOTIDE SEQUENCE [LARGE SCALE GENOMIC DNA]</scope>
    <source>
        <strain evidence="3 4">Franzen</strain>
    </source>
</reference>
<dbReference type="GO" id="GO:0003924">
    <property type="term" value="F:GTPase activity"/>
    <property type="evidence" value="ECO:0007669"/>
    <property type="project" value="InterPro"/>
</dbReference>
<protein>
    <submittedName>
        <fullName evidence="3">Rho-related GTP-binding protein</fullName>
    </submittedName>
</protein>
<dbReference type="Gene3D" id="3.40.50.300">
    <property type="entry name" value="P-loop containing nucleotide triphosphate hydrolases"/>
    <property type="match status" value="1"/>
</dbReference>
<evidence type="ECO:0000256" key="1">
    <source>
        <dbReference type="ARBA" id="ARBA00022741"/>
    </source>
</evidence>
<dbReference type="STRING" id="291195.A0A437AQF1"/>
<keyword evidence="4" id="KW-1185">Reference proteome</keyword>
<dbReference type="SMART" id="SM00175">
    <property type="entry name" value="RAB"/>
    <property type="match status" value="1"/>
</dbReference>
<comment type="caution">
    <text evidence="3">The sequence shown here is derived from an EMBL/GenBank/DDBJ whole genome shotgun (WGS) entry which is preliminary data.</text>
</comment>
<keyword evidence="2" id="KW-0342">GTP-binding</keyword>
<dbReference type="SMART" id="SM00174">
    <property type="entry name" value="RHO"/>
    <property type="match status" value="1"/>
</dbReference>
<dbReference type="Proteomes" id="UP000282876">
    <property type="component" value="Unassembled WGS sequence"/>
</dbReference>
<dbReference type="EMBL" id="RCSS01000045">
    <property type="protein sequence ID" value="RVD93332.1"/>
    <property type="molecule type" value="Genomic_DNA"/>
</dbReference>
<dbReference type="GO" id="GO:0007264">
    <property type="term" value="P:small GTPase-mediated signal transduction"/>
    <property type="evidence" value="ECO:0007669"/>
    <property type="project" value="InterPro"/>
</dbReference>
<dbReference type="OrthoDB" id="8830751at2759"/>
<gene>
    <name evidence="3" type="ORF">TUBRATIS_001370</name>
</gene>
<evidence type="ECO:0000313" key="3">
    <source>
        <dbReference type="EMBL" id="RVD93332.1"/>
    </source>
</evidence>
<dbReference type="GO" id="GO:0005525">
    <property type="term" value="F:GTP binding"/>
    <property type="evidence" value="ECO:0007669"/>
    <property type="project" value="UniProtKB-KW"/>
</dbReference>
<dbReference type="PRINTS" id="PR00449">
    <property type="entry name" value="RASTRNSFRMNG"/>
</dbReference>
<evidence type="ECO:0000313" key="4">
    <source>
        <dbReference type="Proteomes" id="UP000282876"/>
    </source>
</evidence>
<dbReference type="SUPFAM" id="SSF52540">
    <property type="entry name" value="P-loop containing nucleoside triphosphate hydrolases"/>
    <property type="match status" value="1"/>
</dbReference>
<keyword evidence="1" id="KW-0547">Nucleotide-binding</keyword>
<proteinExistence type="predicted"/>
<dbReference type="AlphaFoldDB" id="A0A437AQF1"/>
<dbReference type="VEuPathDB" id="MicrosporidiaDB:TUBRATIS_001370"/>
<name>A0A437AQF1_9MICR</name>
<organism evidence="3 4">
    <name type="scientific">Tubulinosema ratisbonensis</name>
    <dbReference type="NCBI Taxonomy" id="291195"/>
    <lineage>
        <taxon>Eukaryota</taxon>
        <taxon>Fungi</taxon>
        <taxon>Fungi incertae sedis</taxon>
        <taxon>Microsporidia</taxon>
        <taxon>Tubulinosematoidea</taxon>
        <taxon>Tubulinosematidae</taxon>
        <taxon>Tubulinosema</taxon>
    </lineage>
</organism>
<dbReference type="PANTHER" id="PTHR24072">
    <property type="entry name" value="RHO FAMILY GTPASE"/>
    <property type="match status" value="1"/>
</dbReference>
<accession>A0A437AQF1</accession>
<sequence>MLSLKITLVGERKIVKSSLIHRYINNSPLPSNNYYTTNYCKTKDKDNIRLNIWEVSDFISIDLRKLAYPQTNVFLCCFSMNDSVDKIKIWLDEINKYDCPILLVGLKGDLPCEKNEFIKFANENKMELMFTSCEIDWNIEQVFDKAVDMVFMERMVRVNRRRRCCL</sequence>
<dbReference type="InterPro" id="IPR027417">
    <property type="entry name" value="P-loop_NTPase"/>
</dbReference>
<dbReference type="Pfam" id="PF00071">
    <property type="entry name" value="Ras"/>
    <property type="match status" value="1"/>
</dbReference>